<proteinExistence type="inferred from homology"/>
<evidence type="ECO:0000256" key="6">
    <source>
        <dbReference type="ARBA" id="ARBA00022989"/>
    </source>
</evidence>
<evidence type="ECO:0000256" key="8">
    <source>
        <dbReference type="SAM" id="Phobius"/>
    </source>
</evidence>
<evidence type="ECO:0000259" key="9">
    <source>
        <dbReference type="PROSITE" id="PS51012"/>
    </source>
</evidence>
<evidence type="ECO:0000313" key="11">
    <source>
        <dbReference type="Proteomes" id="UP001144612"/>
    </source>
</evidence>
<reference evidence="10" key="1">
    <citation type="submission" date="2022-12" db="EMBL/GenBank/DDBJ databases">
        <title>Clostridium sp. nov., isolated from industrial wastewater.</title>
        <authorList>
            <person name="Jiayan W."/>
        </authorList>
    </citation>
    <scope>NUCLEOTIDE SEQUENCE</scope>
    <source>
        <strain evidence="10">ZC22-4</strain>
    </source>
</reference>
<feature type="transmembrane region" description="Helical" evidence="8">
    <location>
        <begin position="262"/>
        <end position="286"/>
    </location>
</feature>
<evidence type="ECO:0000256" key="3">
    <source>
        <dbReference type="ARBA" id="ARBA00022448"/>
    </source>
</evidence>
<feature type="transmembrane region" description="Helical" evidence="8">
    <location>
        <begin position="22"/>
        <end position="40"/>
    </location>
</feature>
<dbReference type="PANTHER" id="PTHR30294">
    <property type="entry name" value="MEMBRANE COMPONENT OF ABC TRANSPORTER YHHJ-RELATED"/>
    <property type="match status" value="1"/>
</dbReference>
<dbReference type="EMBL" id="JAPQFJ010000001">
    <property type="protein sequence ID" value="MCY6957091.1"/>
    <property type="molecule type" value="Genomic_DNA"/>
</dbReference>
<dbReference type="Gene3D" id="3.40.1710.10">
    <property type="entry name" value="abc type-2 transporter like domain"/>
    <property type="match status" value="1"/>
</dbReference>
<keyword evidence="11" id="KW-1185">Reference proteome</keyword>
<evidence type="ECO:0000256" key="1">
    <source>
        <dbReference type="ARBA" id="ARBA00004651"/>
    </source>
</evidence>
<dbReference type="InterPro" id="IPR051449">
    <property type="entry name" value="ABC-2_transporter_component"/>
</dbReference>
<feature type="transmembrane region" description="Helical" evidence="8">
    <location>
        <begin position="186"/>
        <end position="206"/>
    </location>
</feature>
<feature type="transmembrane region" description="Helical" evidence="8">
    <location>
        <begin position="350"/>
        <end position="369"/>
    </location>
</feature>
<gene>
    <name evidence="10" type="ORF">OW729_00580</name>
</gene>
<dbReference type="InterPro" id="IPR047817">
    <property type="entry name" value="ABC2_TM_bact-type"/>
</dbReference>
<dbReference type="RefSeq" id="WP_268059450.1">
    <property type="nucleotide sequence ID" value="NZ_JAPQFJ010000001.1"/>
</dbReference>
<evidence type="ECO:0000313" key="10">
    <source>
        <dbReference type="EMBL" id="MCY6957091.1"/>
    </source>
</evidence>
<keyword evidence="7 8" id="KW-0472">Membrane</keyword>
<feature type="transmembrane region" description="Helical" evidence="8">
    <location>
        <begin position="226"/>
        <end position="250"/>
    </location>
</feature>
<organism evidence="10 11">
    <name type="scientific">Clostridium brassicae</name>
    <dbReference type="NCBI Taxonomy" id="2999072"/>
    <lineage>
        <taxon>Bacteria</taxon>
        <taxon>Bacillati</taxon>
        <taxon>Bacillota</taxon>
        <taxon>Clostridia</taxon>
        <taxon>Eubacteriales</taxon>
        <taxon>Clostridiaceae</taxon>
        <taxon>Clostridium</taxon>
    </lineage>
</organism>
<keyword evidence="5 8" id="KW-0812">Transmembrane</keyword>
<comment type="similarity">
    <text evidence="2">Belongs to the ABC-2 integral membrane protein family.</text>
</comment>
<dbReference type="InterPro" id="IPR013525">
    <property type="entry name" value="ABC2_TM"/>
</dbReference>
<dbReference type="PROSITE" id="PS51012">
    <property type="entry name" value="ABC_TM2"/>
    <property type="match status" value="1"/>
</dbReference>
<comment type="subcellular location">
    <subcellularLocation>
        <location evidence="1">Cell membrane</location>
        <topology evidence="1">Multi-pass membrane protein</topology>
    </subcellularLocation>
</comment>
<accession>A0ABT4D774</accession>
<dbReference type="PANTHER" id="PTHR30294:SF45">
    <property type="entry name" value="LINEARMYCIN RESISTANCE PERMEASE PROTEIN LNRN"/>
    <property type="match status" value="1"/>
</dbReference>
<dbReference type="Pfam" id="PF12698">
    <property type="entry name" value="ABC2_membrane_3"/>
    <property type="match status" value="1"/>
</dbReference>
<protein>
    <submittedName>
        <fullName evidence="10">ABC transporter permease</fullName>
    </submittedName>
</protein>
<keyword evidence="3" id="KW-0813">Transport</keyword>
<comment type="caution">
    <text evidence="10">The sequence shown here is derived from an EMBL/GenBank/DDBJ whole genome shotgun (WGS) entry which is preliminary data.</text>
</comment>
<evidence type="ECO:0000256" key="7">
    <source>
        <dbReference type="ARBA" id="ARBA00023136"/>
    </source>
</evidence>
<keyword evidence="6 8" id="KW-1133">Transmembrane helix</keyword>
<name>A0ABT4D774_9CLOT</name>
<sequence>MRNIFVLALNTLKVTLRKKSNLIGYFIMPILSLAIIMAIMGKGEVTKIKIGVVNKDNSVISMDMLKYLENTGKFENIPIEEKDVQNNVVNKNVNLAIIIPKGFSEEIYNNKLESIKMVSIQGKEVTAWVENYTNLYIKNILDIAKASKGNKDKFNAIYNGYKNQDLKLSVEKVKDKELNKELTERGLGILIMFLLIGATSTSNIILKEKRERTYQRICSTPVNSRIYMISNILANLIIISIQVILAIVAIKCILNIDIYMEVYKLFLVMMLLGIVSIGIGMIVVAFSESTAEAGNLSTLIITPTCMLGGCFWPIEIMPDKIQRISNFVPQKWAIEAISKLQNGGGIKDTGINIVILLAFALVLFLVATFKMKKSDKIGSFI</sequence>
<evidence type="ECO:0000256" key="4">
    <source>
        <dbReference type="ARBA" id="ARBA00022475"/>
    </source>
</evidence>
<keyword evidence="4" id="KW-1003">Cell membrane</keyword>
<dbReference type="Proteomes" id="UP001144612">
    <property type="component" value="Unassembled WGS sequence"/>
</dbReference>
<evidence type="ECO:0000256" key="2">
    <source>
        <dbReference type="ARBA" id="ARBA00007783"/>
    </source>
</evidence>
<evidence type="ECO:0000256" key="5">
    <source>
        <dbReference type="ARBA" id="ARBA00022692"/>
    </source>
</evidence>
<feature type="domain" description="ABC transmembrane type-2" evidence="9">
    <location>
        <begin position="151"/>
        <end position="374"/>
    </location>
</feature>